<keyword evidence="6" id="KW-1185">Reference proteome</keyword>
<protein>
    <submittedName>
        <fullName evidence="5">AraC family transcriptional regulator</fullName>
    </submittedName>
</protein>
<evidence type="ECO:0000256" key="3">
    <source>
        <dbReference type="ARBA" id="ARBA00023163"/>
    </source>
</evidence>
<comment type="caution">
    <text evidence="5">The sequence shown here is derived from an EMBL/GenBank/DDBJ whole genome shotgun (WGS) entry which is preliminary data.</text>
</comment>
<dbReference type="GO" id="GO:0003700">
    <property type="term" value="F:DNA-binding transcription factor activity"/>
    <property type="evidence" value="ECO:0007669"/>
    <property type="project" value="InterPro"/>
</dbReference>
<dbReference type="Gene3D" id="1.10.10.60">
    <property type="entry name" value="Homeodomain-like"/>
    <property type="match status" value="1"/>
</dbReference>
<proteinExistence type="predicted"/>
<dbReference type="PANTHER" id="PTHR46796">
    <property type="entry name" value="HTH-TYPE TRANSCRIPTIONAL ACTIVATOR RHAS-RELATED"/>
    <property type="match status" value="1"/>
</dbReference>
<evidence type="ECO:0000259" key="4">
    <source>
        <dbReference type="PROSITE" id="PS01124"/>
    </source>
</evidence>
<dbReference type="SMART" id="SM00342">
    <property type="entry name" value="HTH_ARAC"/>
    <property type="match status" value="1"/>
</dbReference>
<dbReference type="InterPro" id="IPR050204">
    <property type="entry name" value="AraC_XylS_family_regulators"/>
</dbReference>
<accession>A0A3A4ADJ0</accession>
<dbReference type="EMBL" id="QZEY01000014">
    <property type="protein sequence ID" value="RJL24724.1"/>
    <property type="molecule type" value="Genomic_DNA"/>
</dbReference>
<evidence type="ECO:0000256" key="1">
    <source>
        <dbReference type="ARBA" id="ARBA00023015"/>
    </source>
</evidence>
<dbReference type="PANTHER" id="PTHR46796:SF15">
    <property type="entry name" value="BLL1074 PROTEIN"/>
    <property type="match status" value="1"/>
</dbReference>
<gene>
    <name evidence="5" type="ORF">D5H75_28415</name>
</gene>
<name>A0A3A4ADJ0_9ACTN</name>
<evidence type="ECO:0000256" key="2">
    <source>
        <dbReference type="ARBA" id="ARBA00023125"/>
    </source>
</evidence>
<sequence length="232" mass="24905">MSYQELPPGPDLAGRVAALWTQEIAEERTARVLPDGSMDIIWDGDGLHVAGPDTGPVLARVRAGERFAAVRFRPGAAGDLFGVPADALRDSRVPLRELWGGAAVERLEEAARGPGGDARLGVLEDEVRRRLAASRADPAAAAVAEALRSGGRVAEVARDLGLSERQLHRRSLSAFGYGPKVLQRVIRFQRALRLARRGVDLAEVAYLSGYADQAHLARDVRRLAGVPLTALL</sequence>
<reference evidence="5 6" key="1">
    <citation type="submission" date="2018-09" db="EMBL/GenBank/DDBJ databases">
        <title>YIM 75507 draft genome.</title>
        <authorList>
            <person name="Tang S."/>
            <person name="Feng Y."/>
        </authorList>
    </citation>
    <scope>NUCLEOTIDE SEQUENCE [LARGE SCALE GENOMIC DNA]</scope>
    <source>
        <strain evidence="5 6">YIM 75507</strain>
    </source>
</reference>
<dbReference type="AlphaFoldDB" id="A0A3A4ADJ0"/>
<dbReference type="OrthoDB" id="9815799at2"/>
<organism evidence="5 6">
    <name type="scientific">Bailinhaonella thermotolerans</name>
    <dbReference type="NCBI Taxonomy" id="1070861"/>
    <lineage>
        <taxon>Bacteria</taxon>
        <taxon>Bacillati</taxon>
        <taxon>Actinomycetota</taxon>
        <taxon>Actinomycetes</taxon>
        <taxon>Streptosporangiales</taxon>
        <taxon>Streptosporangiaceae</taxon>
        <taxon>Bailinhaonella</taxon>
    </lineage>
</organism>
<dbReference type="GO" id="GO:0043565">
    <property type="term" value="F:sequence-specific DNA binding"/>
    <property type="evidence" value="ECO:0007669"/>
    <property type="project" value="InterPro"/>
</dbReference>
<evidence type="ECO:0000313" key="6">
    <source>
        <dbReference type="Proteomes" id="UP000265768"/>
    </source>
</evidence>
<dbReference type="InterPro" id="IPR046532">
    <property type="entry name" value="DUF6597"/>
</dbReference>
<dbReference type="RefSeq" id="WP_119929641.1">
    <property type="nucleotide sequence ID" value="NZ_QZEY01000014.1"/>
</dbReference>
<dbReference type="Proteomes" id="UP000265768">
    <property type="component" value="Unassembled WGS sequence"/>
</dbReference>
<evidence type="ECO:0000313" key="5">
    <source>
        <dbReference type="EMBL" id="RJL24724.1"/>
    </source>
</evidence>
<keyword evidence="1" id="KW-0805">Transcription regulation</keyword>
<dbReference type="Pfam" id="PF12833">
    <property type="entry name" value="HTH_18"/>
    <property type="match status" value="1"/>
</dbReference>
<keyword evidence="2" id="KW-0238">DNA-binding</keyword>
<keyword evidence="3" id="KW-0804">Transcription</keyword>
<dbReference type="PROSITE" id="PS01124">
    <property type="entry name" value="HTH_ARAC_FAMILY_2"/>
    <property type="match status" value="1"/>
</dbReference>
<feature type="domain" description="HTH araC/xylS-type" evidence="4">
    <location>
        <begin position="137"/>
        <end position="232"/>
    </location>
</feature>
<dbReference type="Pfam" id="PF20240">
    <property type="entry name" value="DUF6597"/>
    <property type="match status" value="1"/>
</dbReference>
<dbReference type="InterPro" id="IPR018060">
    <property type="entry name" value="HTH_AraC"/>
</dbReference>